<accession>A0A1G4RNN9</accession>
<evidence type="ECO:0000256" key="1">
    <source>
        <dbReference type="SAM" id="Phobius"/>
    </source>
</evidence>
<evidence type="ECO:0000313" key="2">
    <source>
        <dbReference type="EMBL" id="SCW58105.1"/>
    </source>
</evidence>
<keyword evidence="1" id="KW-0472">Membrane</keyword>
<protein>
    <submittedName>
        <fullName evidence="2">Uncharacterized protein</fullName>
    </submittedName>
</protein>
<organism evidence="2 3">
    <name type="scientific">Asticcacaulis taihuensis</name>
    <dbReference type="NCBI Taxonomy" id="260084"/>
    <lineage>
        <taxon>Bacteria</taxon>
        <taxon>Pseudomonadati</taxon>
        <taxon>Pseudomonadota</taxon>
        <taxon>Alphaproteobacteria</taxon>
        <taxon>Caulobacterales</taxon>
        <taxon>Caulobacteraceae</taxon>
        <taxon>Asticcacaulis</taxon>
    </lineage>
</organism>
<proteinExistence type="predicted"/>
<feature type="transmembrane region" description="Helical" evidence="1">
    <location>
        <begin position="20"/>
        <end position="39"/>
    </location>
</feature>
<name>A0A1G4RNN9_9CAUL</name>
<dbReference type="AlphaFoldDB" id="A0A1G4RNN9"/>
<keyword evidence="1" id="KW-0812">Transmembrane</keyword>
<gene>
    <name evidence="2" type="ORF">SAMN02927928_2080</name>
</gene>
<evidence type="ECO:0000313" key="3">
    <source>
        <dbReference type="Proteomes" id="UP000199150"/>
    </source>
</evidence>
<keyword evidence="1" id="KW-1133">Transmembrane helix</keyword>
<keyword evidence="3" id="KW-1185">Reference proteome</keyword>
<sequence length="42" mass="5428">MSKKRHRQRRNRQLIQEWIFKGLVLFGQGIYYVVRFWFIDWK</sequence>
<dbReference type="Proteomes" id="UP000199150">
    <property type="component" value="Unassembled WGS sequence"/>
</dbReference>
<reference evidence="3" key="1">
    <citation type="submission" date="2016-10" db="EMBL/GenBank/DDBJ databases">
        <authorList>
            <person name="Varghese N."/>
            <person name="Submissions S."/>
        </authorList>
    </citation>
    <scope>NUCLEOTIDE SEQUENCE [LARGE SCALE GENOMIC DNA]</scope>
    <source>
        <strain evidence="3">CGMCC 1.3431</strain>
    </source>
</reference>
<dbReference type="EMBL" id="FMTS01000002">
    <property type="protein sequence ID" value="SCW58105.1"/>
    <property type="molecule type" value="Genomic_DNA"/>
</dbReference>